<gene>
    <name evidence="4" type="ORF">GCM10022261_09060</name>
</gene>
<comment type="caution">
    <text evidence="4">The sequence shown here is derived from an EMBL/GenBank/DDBJ whole genome shotgun (WGS) entry which is preliminary data.</text>
</comment>
<dbReference type="PANTHER" id="PTHR11365:SF23">
    <property type="entry name" value="HYPOTHETICAL 5-OXOPROLINASE (EUROFUNG)-RELATED"/>
    <property type="match status" value="1"/>
</dbReference>
<dbReference type="InterPro" id="IPR043129">
    <property type="entry name" value="ATPase_NBD"/>
</dbReference>
<organism evidence="4 5">
    <name type="scientific">Brevibacterium daeguense</name>
    <dbReference type="NCBI Taxonomy" id="909936"/>
    <lineage>
        <taxon>Bacteria</taxon>
        <taxon>Bacillati</taxon>
        <taxon>Actinomycetota</taxon>
        <taxon>Actinomycetes</taxon>
        <taxon>Micrococcales</taxon>
        <taxon>Brevibacteriaceae</taxon>
        <taxon>Brevibacterium</taxon>
    </lineage>
</organism>
<evidence type="ECO:0000259" key="2">
    <source>
        <dbReference type="Pfam" id="PF05378"/>
    </source>
</evidence>
<dbReference type="SUPFAM" id="SSF53067">
    <property type="entry name" value="Actin-like ATPase domain"/>
    <property type="match status" value="1"/>
</dbReference>
<keyword evidence="5" id="KW-1185">Reference proteome</keyword>
<dbReference type="InterPro" id="IPR045079">
    <property type="entry name" value="Oxoprolinase-like"/>
</dbReference>
<evidence type="ECO:0000313" key="4">
    <source>
        <dbReference type="EMBL" id="GAA4283375.1"/>
    </source>
</evidence>
<dbReference type="PANTHER" id="PTHR11365">
    <property type="entry name" value="5-OXOPROLINASE RELATED"/>
    <property type="match status" value="1"/>
</dbReference>
<feature type="domain" description="Hydantoinase/oxoprolinase N-terminal" evidence="2">
    <location>
        <begin position="9"/>
        <end position="185"/>
    </location>
</feature>
<evidence type="ECO:0000313" key="5">
    <source>
        <dbReference type="Proteomes" id="UP001501586"/>
    </source>
</evidence>
<dbReference type="Pfam" id="PF05378">
    <property type="entry name" value="Hydant_A_N"/>
    <property type="match status" value="1"/>
</dbReference>
<evidence type="ECO:0000259" key="3">
    <source>
        <dbReference type="Pfam" id="PF19278"/>
    </source>
</evidence>
<reference evidence="5" key="1">
    <citation type="journal article" date="2019" name="Int. J. Syst. Evol. Microbiol.">
        <title>The Global Catalogue of Microorganisms (GCM) 10K type strain sequencing project: providing services to taxonomists for standard genome sequencing and annotation.</title>
        <authorList>
            <consortium name="The Broad Institute Genomics Platform"/>
            <consortium name="The Broad Institute Genome Sequencing Center for Infectious Disease"/>
            <person name="Wu L."/>
            <person name="Ma J."/>
        </authorList>
    </citation>
    <scope>NUCLEOTIDE SEQUENCE [LARGE SCALE GENOMIC DNA]</scope>
    <source>
        <strain evidence="5">JCM 17458</strain>
    </source>
</reference>
<dbReference type="Pfam" id="PF19278">
    <property type="entry name" value="Hydant_A_C"/>
    <property type="match status" value="1"/>
</dbReference>
<evidence type="ECO:0000259" key="1">
    <source>
        <dbReference type="Pfam" id="PF01968"/>
    </source>
</evidence>
<dbReference type="EMBL" id="BAABAZ010000004">
    <property type="protein sequence ID" value="GAA4283375.1"/>
    <property type="molecule type" value="Genomic_DNA"/>
</dbReference>
<protein>
    <submittedName>
        <fullName evidence="4">Hydantoinase/oxoprolinase family protein</fullName>
    </submittedName>
</protein>
<feature type="domain" description="Hydantoinase A/oxoprolinase" evidence="1">
    <location>
        <begin position="207"/>
        <end position="500"/>
    </location>
</feature>
<dbReference type="RefSeq" id="WP_236865410.1">
    <property type="nucleotide sequence ID" value="NZ_BAABAZ010000004.1"/>
</dbReference>
<feature type="domain" description="Acetophenone carboxylase-like C-terminal" evidence="3">
    <location>
        <begin position="522"/>
        <end position="687"/>
    </location>
</feature>
<proteinExistence type="predicted"/>
<dbReference type="InterPro" id="IPR002821">
    <property type="entry name" value="Hydantoinase_A"/>
</dbReference>
<dbReference type="Pfam" id="PF01968">
    <property type="entry name" value="Hydantoinase_A"/>
    <property type="match status" value="1"/>
</dbReference>
<accession>A0ABP8EHF7</accession>
<dbReference type="InterPro" id="IPR008040">
    <property type="entry name" value="Hydant_A_N"/>
</dbReference>
<sequence length="703" mass="74802">MTADEPSLRVGIDIGGTFTDLSVLDPTGIVAVGKSLTTHGSPAQGVIDALGELLRTHEIHASRIGRLVHGTTLVTNALIERRGARTAMLTTEGFRDVIEMGREHRYDLYDLEIEMPVPLVPRNLRIGVPERILATGQVHVPLDEDRVATVAKEFVAAGVEAVAVCFLHSHMNPEHEQQAREVINDVAPRLRVALSSDINPEVREYERFSTTIANVYVQGVVEDYLAELREGLHTLGVRDAPMIMLSNGGVTAIEVAQRFPIRMLESGPAGGALGAVAFGRRTGDSDLLAFDMGGTTAKLCMIEDAEPLLTHAFEVNRVYKLKPGSGLPVRAPVIDMIEIGAGGGSIARVNSLGLISVGPDSAGSEPGPVCYGQGGDSVTVTDADLVLGLLDSASFLGGRMILDVESSREALRTQIAQPLGITVEDAAWGIHATVNANMADAARVHAIERGRDVDRLPLFVSGGNGPLHGPGVAQALGSPSYIVPPAAGVLSTLGFLAAPPSIDVVRSRYSRLDDSLPRVAEALFGSLEEESAELLESSGVATGDISFARSVEMRFEGQGAEIEVFAPPVTETADWHVELEREFYDAYRRRFGPVAPEGVGVEVLTWRVRATGPDPHQALAFSSTRIADTAVKGRRSAKFGPDTGYQEVNVYDRHLLCPGAEITGPALVEEPESTLVIPPGGHCLVLDDQAIRVELGADKGPTS</sequence>
<dbReference type="InterPro" id="IPR049517">
    <property type="entry name" value="ACX-like_C"/>
</dbReference>
<dbReference type="Proteomes" id="UP001501586">
    <property type="component" value="Unassembled WGS sequence"/>
</dbReference>
<name>A0ABP8EHF7_9MICO</name>